<reference evidence="3 5" key="2">
    <citation type="submission" date="2019-07" db="EMBL/GenBank/DDBJ databases">
        <title>Tepidimonas ignava SPS-1037 draft genome.</title>
        <authorList>
            <person name="Da Costa M.S."/>
            <person name="Froufe H.J.C."/>
            <person name="Egas C."/>
            <person name="Albuquerque L."/>
        </authorList>
    </citation>
    <scope>NUCLEOTIDE SEQUENCE [LARGE SCALE GENOMIC DNA]</scope>
    <source>
        <strain evidence="3 5">SPS-1037</strain>
    </source>
</reference>
<dbReference type="AlphaFoldDB" id="A0A4R3LHQ8"/>
<evidence type="ECO:0000256" key="1">
    <source>
        <dbReference type="SAM" id="MobiDB-lite"/>
    </source>
</evidence>
<organism evidence="2 4">
    <name type="scientific">Tepidimonas ignava</name>
    <dbReference type="NCBI Taxonomy" id="114249"/>
    <lineage>
        <taxon>Bacteria</taxon>
        <taxon>Pseudomonadati</taxon>
        <taxon>Pseudomonadota</taxon>
        <taxon>Betaproteobacteria</taxon>
        <taxon>Burkholderiales</taxon>
        <taxon>Tepidimonas</taxon>
    </lineage>
</organism>
<reference evidence="2 4" key="1">
    <citation type="submission" date="2019-03" db="EMBL/GenBank/DDBJ databases">
        <title>Genomic Encyclopedia of Type Strains, Phase IV (KMG-IV): sequencing the most valuable type-strain genomes for metagenomic binning, comparative biology and taxonomic classification.</title>
        <authorList>
            <person name="Goeker M."/>
        </authorList>
    </citation>
    <scope>NUCLEOTIDE SEQUENCE [LARGE SCALE GENOMIC DNA]</scope>
    <source>
        <strain evidence="2 4">DSM 12034</strain>
    </source>
</reference>
<keyword evidence="5" id="KW-1185">Reference proteome</keyword>
<sequence length="224" mass="26007">MGARDDISWDDLKRMIAELAQQSKETDRRMQETDRRLQETDRLIRELRESGRETERRMQETDRRLQETDRRIDQRLKQLERQLGQLGNRLGMFVQDMVMPAVVRLFQQQGIPVHRVYPNAVARDDSGQAVMEIDLLVINGEHAIAVECKSRLSSDDVDEHIERLQRFRACFTEHADKVLHGAVAAMGAPDEVVRYAERQGLYVLVQADDDVVVRNQPGFEPKAW</sequence>
<dbReference type="Proteomes" id="UP000295536">
    <property type="component" value="Unassembled WGS sequence"/>
</dbReference>
<dbReference type="EMBL" id="SMAH01000011">
    <property type="protein sequence ID" value="TCS97056.1"/>
    <property type="molecule type" value="Genomic_DNA"/>
</dbReference>
<name>A0A4R3LHQ8_9BURK</name>
<dbReference type="PANTHER" id="PTHR38753:SF1">
    <property type="entry name" value="SLR1441 PROTEIN"/>
    <property type="match status" value="1"/>
</dbReference>
<dbReference type="PANTHER" id="PTHR38753">
    <property type="entry name" value="SLR1441 PROTEIN"/>
    <property type="match status" value="1"/>
</dbReference>
<evidence type="ECO:0000313" key="4">
    <source>
        <dbReference type="Proteomes" id="UP000295536"/>
    </source>
</evidence>
<gene>
    <name evidence="2" type="ORF">EDC36_11117</name>
    <name evidence="3" type="ORF">Tigna_01119</name>
</gene>
<evidence type="ECO:0000313" key="2">
    <source>
        <dbReference type="EMBL" id="TCS97056.1"/>
    </source>
</evidence>
<dbReference type="SUPFAM" id="SSF52980">
    <property type="entry name" value="Restriction endonuclease-like"/>
    <property type="match status" value="1"/>
</dbReference>
<evidence type="ECO:0008006" key="6">
    <source>
        <dbReference type="Google" id="ProtNLM"/>
    </source>
</evidence>
<dbReference type="Proteomes" id="UP000315577">
    <property type="component" value="Unassembled WGS sequence"/>
</dbReference>
<protein>
    <recommendedName>
        <fullName evidence="6">DUF3782 domain-containing protein</fullName>
    </recommendedName>
</protein>
<feature type="region of interest" description="Disordered" evidence="1">
    <location>
        <begin position="20"/>
        <end position="67"/>
    </location>
</feature>
<proteinExistence type="predicted"/>
<dbReference type="InterPro" id="IPR011335">
    <property type="entry name" value="Restrct_endonuc-II-like"/>
</dbReference>
<dbReference type="EMBL" id="VJNC01000006">
    <property type="protein sequence ID" value="TSE22290.1"/>
    <property type="molecule type" value="Genomic_DNA"/>
</dbReference>
<accession>A0A4R3LHQ8</accession>
<comment type="caution">
    <text evidence="2">The sequence shown here is derived from an EMBL/GenBank/DDBJ whole genome shotgun (WGS) entry which is preliminary data.</text>
</comment>
<dbReference type="RefSeq" id="WP_207895069.1">
    <property type="nucleotide sequence ID" value="NZ_JBKBMZ010000005.1"/>
</dbReference>
<evidence type="ECO:0000313" key="5">
    <source>
        <dbReference type="Proteomes" id="UP000315577"/>
    </source>
</evidence>
<evidence type="ECO:0000313" key="3">
    <source>
        <dbReference type="EMBL" id="TSE22290.1"/>
    </source>
</evidence>
<feature type="compositionally biased region" description="Basic and acidic residues" evidence="1">
    <location>
        <begin position="24"/>
        <end position="67"/>
    </location>
</feature>